<feature type="signal peptide" evidence="1">
    <location>
        <begin position="1"/>
        <end position="25"/>
    </location>
</feature>
<evidence type="ECO:0000313" key="3">
    <source>
        <dbReference type="EMBL" id="TGM72450.1"/>
    </source>
</evidence>
<keyword evidence="4" id="KW-1185">Reference proteome</keyword>
<feature type="domain" description="GP-PDE" evidence="2">
    <location>
        <begin position="37"/>
        <end position="314"/>
    </location>
</feature>
<dbReference type="InterPro" id="IPR030395">
    <property type="entry name" value="GP_PDE_dom"/>
</dbReference>
<feature type="chain" id="PRO_5045581943" evidence="1">
    <location>
        <begin position="26"/>
        <end position="318"/>
    </location>
</feature>
<protein>
    <submittedName>
        <fullName evidence="3">Glycerophosphodiester phosphodiesterase</fullName>
    </submittedName>
</protein>
<dbReference type="PANTHER" id="PTHR46211">
    <property type="entry name" value="GLYCEROPHOSPHORYL DIESTER PHOSPHODIESTERASE"/>
    <property type="match status" value="1"/>
</dbReference>
<comment type="caution">
    <text evidence="3">The sequence shown here is derived from an EMBL/GenBank/DDBJ whole genome shotgun (WGS) entry which is preliminary data.</text>
</comment>
<evidence type="ECO:0000256" key="1">
    <source>
        <dbReference type="SAM" id="SignalP"/>
    </source>
</evidence>
<dbReference type="Proteomes" id="UP000297940">
    <property type="component" value="Unassembled WGS sequence"/>
</dbReference>
<dbReference type="CDD" id="cd08567">
    <property type="entry name" value="GDPD_SpGDE_like"/>
    <property type="match status" value="1"/>
</dbReference>
<dbReference type="PROSITE" id="PS51704">
    <property type="entry name" value="GP_PDE"/>
    <property type="match status" value="1"/>
</dbReference>
<dbReference type="EMBL" id="RQHK01000017">
    <property type="protein sequence ID" value="TGM72450.1"/>
    <property type="molecule type" value="Genomic_DNA"/>
</dbReference>
<dbReference type="Pfam" id="PF03009">
    <property type="entry name" value="GDPD"/>
    <property type="match status" value="1"/>
</dbReference>
<dbReference type="SUPFAM" id="SSF51695">
    <property type="entry name" value="PLC-like phosphodiesterases"/>
    <property type="match status" value="1"/>
</dbReference>
<dbReference type="InterPro" id="IPR017946">
    <property type="entry name" value="PLC-like_Pdiesterase_TIM-brl"/>
</dbReference>
<dbReference type="PANTHER" id="PTHR46211:SF14">
    <property type="entry name" value="GLYCEROPHOSPHODIESTER PHOSPHODIESTERASE"/>
    <property type="match status" value="1"/>
</dbReference>
<evidence type="ECO:0000259" key="2">
    <source>
        <dbReference type="PROSITE" id="PS51704"/>
    </source>
</evidence>
<dbReference type="RefSeq" id="WP_135695647.1">
    <property type="nucleotide sequence ID" value="NZ_RQHK01000017.1"/>
</dbReference>
<proteinExistence type="predicted"/>
<accession>A0ABY2NV97</accession>
<reference evidence="4" key="1">
    <citation type="journal article" date="2019" name="PLoS Negl. Trop. Dis.">
        <title>Revisiting the worldwide diversity of Leptospira species in the environment.</title>
        <authorList>
            <person name="Vincent A.T."/>
            <person name="Schiettekatte O."/>
            <person name="Bourhy P."/>
            <person name="Veyrier F.J."/>
            <person name="Picardeau M."/>
        </authorList>
    </citation>
    <scope>NUCLEOTIDE SEQUENCE [LARGE SCALE GENOMIC DNA]</scope>
    <source>
        <strain evidence="4">201601298</strain>
    </source>
</reference>
<dbReference type="Gene3D" id="3.20.20.190">
    <property type="entry name" value="Phosphatidylinositol (PI) phosphodiesterase"/>
    <property type="match status" value="1"/>
</dbReference>
<sequence length="318" mass="36031">MSKIQKFKISLILISMVTFILSNCASVDTPSRLRKTIDLQGHRGARGLKPENTWPAFEEAIKYKMVTLELDTVLTKDKRVVIHHDSDTNPIICQNANGTEIKKTSLYELTLAELQSYDCGSKKNPNFPKQIPVPGTKLLSLEEFFEKVILAEKKSKEVYEFNIETKFPDDGSAPDSLVKEHTEKLIQIIEKYKVVDRSTIQSFDLRTLNFSKTKNAKIKTSALFVPTYFQGFLMTIGFGNGYRETILSAAKDKQADIISPYFLYVTPKFVKESHAKGMFVIPWTVNTEKEMKRLVSCGVDGIISDYPDVLDSVVRPKP</sequence>
<name>A0ABY2NV97_9LEPT</name>
<gene>
    <name evidence="3" type="ORF">EHR01_14430</name>
</gene>
<organism evidence="3 4">
    <name type="scientific">Leptospira mtsangambouensis</name>
    <dbReference type="NCBI Taxonomy" id="2484912"/>
    <lineage>
        <taxon>Bacteria</taxon>
        <taxon>Pseudomonadati</taxon>
        <taxon>Spirochaetota</taxon>
        <taxon>Spirochaetia</taxon>
        <taxon>Leptospirales</taxon>
        <taxon>Leptospiraceae</taxon>
        <taxon>Leptospira</taxon>
    </lineage>
</organism>
<keyword evidence="1" id="KW-0732">Signal</keyword>
<evidence type="ECO:0000313" key="4">
    <source>
        <dbReference type="Proteomes" id="UP000297940"/>
    </source>
</evidence>